<dbReference type="Pfam" id="PF00059">
    <property type="entry name" value="Lectin_C"/>
    <property type="match status" value="1"/>
</dbReference>
<sequence>MANQANSWLELLFPGYQPVGKYPANSLIQEQYGKQFENFLCDYEQGNIDVSNTAESDFSLELSHEFFDVHKGLVANVLYNVNIKLSRDFGSHFLIVSDCGTFKFPPLSNSCLPWNGSQVIFPIGDNYKEQLLWSWGTEECDEMVQFRVYFVNEINQLLLFHIGYQLERGCNLWVRKFISSGTINSKNIFRSENSLCPLQAANCSFWFSPGSFERIFFSLIGNNDAIRENFLDIEENKHISKQKLFPRGKMYKAKNEGNHIYEVSVKEMDFELSFKKRSNCEKGLLTDTPGYFKINVKDFVYSECIFSVHAQYGYRIKLTLDMPSGFCNFFHLEITDRERVRRVCTSLEMESIGNLMHWHIKKIFHGKSYPDDLLLSVNYTFIYDFPIVNKCRQGSFYLNGFCFELFLKRLNWTEAEMFCDQMDGNLATLKDEETSQSIYDIVRFSPHYKSKSGFWIGASSHREGEYSWTSHEPFSYTMTASCILNSYHRFASKHAKLSVVVDCAPTNEISDDVKEEFYRTLQSVASDIPKQDITYGFDWFSGKTNLTEGFEVEEESCVEIRQRILALKGVFRNKRLAGRKTGTFYWLKRDCSKKNMFICETKPLLGDEMPKVNCSRFYILNGTLLLNFTLEDSYCNITVSVPPESKAIIDFKAFSIRDSEGCQSSRFEIKAPFLEEAIVFCGDLSHRLKHLKRTFNSGNIEFYFISPRKSHRQIIQLVVRLEKEQNPCPNRRYLILNGFCVLPVSYPRVTWNTAHEICKGIQ</sequence>
<gene>
    <name evidence="2" type="ORF">QYM36_001708</name>
</gene>
<feature type="non-terminal residue" evidence="2">
    <location>
        <position position="762"/>
    </location>
</feature>
<dbReference type="AlphaFoldDB" id="A0AA88LAD7"/>
<dbReference type="Gene3D" id="3.10.100.10">
    <property type="entry name" value="Mannose-Binding Protein A, subunit A"/>
    <property type="match status" value="1"/>
</dbReference>
<dbReference type="PANTHER" id="PTHR22803">
    <property type="entry name" value="MANNOSE, PHOSPHOLIPASE, LECTIN RECEPTOR RELATED"/>
    <property type="match status" value="1"/>
</dbReference>
<dbReference type="InterPro" id="IPR016187">
    <property type="entry name" value="CTDL_fold"/>
</dbReference>
<dbReference type="SUPFAM" id="SSF56436">
    <property type="entry name" value="C-type lectin-like"/>
    <property type="match status" value="1"/>
</dbReference>
<organism evidence="2 3">
    <name type="scientific">Artemia franciscana</name>
    <name type="common">Brine shrimp</name>
    <name type="synonym">Artemia sanfranciscana</name>
    <dbReference type="NCBI Taxonomy" id="6661"/>
    <lineage>
        <taxon>Eukaryota</taxon>
        <taxon>Metazoa</taxon>
        <taxon>Ecdysozoa</taxon>
        <taxon>Arthropoda</taxon>
        <taxon>Crustacea</taxon>
        <taxon>Branchiopoda</taxon>
        <taxon>Anostraca</taxon>
        <taxon>Artemiidae</taxon>
        <taxon>Artemia</taxon>
    </lineage>
</organism>
<evidence type="ECO:0000259" key="1">
    <source>
        <dbReference type="PROSITE" id="PS50041"/>
    </source>
</evidence>
<feature type="domain" description="C-type lectin" evidence="1">
    <location>
        <begin position="398"/>
        <end position="504"/>
    </location>
</feature>
<keyword evidence="3" id="KW-1185">Reference proteome</keyword>
<dbReference type="InterPro" id="IPR050111">
    <property type="entry name" value="C-type_lectin/snaclec_domain"/>
</dbReference>
<dbReference type="InterPro" id="IPR001304">
    <property type="entry name" value="C-type_lectin-like"/>
</dbReference>
<comment type="caution">
    <text evidence="2">The sequence shown here is derived from an EMBL/GenBank/DDBJ whole genome shotgun (WGS) entry which is preliminary data.</text>
</comment>
<dbReference type="CDD" id="cd00037">
    <property type="entry name" value="CLECT"/>
    <property type="match status" value="1"/>
</dbReference>
<dbReference type="Proteomes" id="UP001187531">
    <property type="component" value="Unassembled WGS sequence"/>
</dbReference>
<protein>
    <recommendedName>
        <fullName evidence="1">C-type lectin domain-containing protein</fullName>
    </recommendedName>
</protein>
<dbReference type="EMBL" id="JAVRJZ010000004">
    <property type="protein sequence ID" value="KAK2723117.1"/>
    <property type="molecule type" value="Genomic_DNA"/>
</dbReference>
<name>A0AA88LAD7_ARTSF</name>
<dbReference type="PROSITE" id="PS50041">
    <property type="entry name" value="C_TYPE_LECTIN_2"/>
    <property type="match status" value="1"/>
</dbReference>
<evidence type="ECO:0000313" key="3">
    <source>
        <dbReference type="Proteomes" id="UP001187531"/>
    </source>
</evidence>
<accession>A0AA88LAD7</accession>
<reference evidence="2" key="1">
    <citation type="submission" date="2023-07" db="EMBL/GenBank/DDBJ databases">
        <title>Chromosome-level genome assembly of Artemia franciscana.</title>
        <authorList>
            <person name="Jo E."/>
        </authorList>
    </citation>
    <scope>NUCLEOTIDE SEQUENCE</scope>
    <source>
        <tissue evidence="2">Whole body</tissue>
    </source>
</reference>
<evidence type="ECO:0000313" key="2">
    <source>
        <dbReference type="EMBL" id="KAK2723117.1"/>
    </source>
</evidence>
<dbReference type="SMART" id="SM00034">
    <property type="entry name" value="CLECT"/>
    <property type="match status" value="1"/>
</dbReference>
<proteinExistence type="predicted"/>
<dbReference type="InterPro" id="IPR016186">
    <property type="entry name" value="C-type_lectin-like/link_sf"/>
</dbReference>